<sequence>MVRTHEDYRITSSQHDLANARDADEAAQPDCKCPACSYGRIGRYRGHGLASIAKLLVLLRGEKENRIPGAAGFALLIQFAEQIQLLTTRIKKLDGEILVCGYDEPEILSREVLQFVLEALTANTRSVGDNDQVVRAACHDMLPRDERS</sequence>
<dbReference type="Proteomes" id="UP001205486">
    <property type="component" value="Unassembled WGS sequence"/>
</dbReference>
<evidence type="ECO:0000313" key="1">
    <source>
        <dbReference type="EMBL" id="MCP2001204.1"/>
    </source>
</evidence>
<dbReference type="EMBL" id="JALJZS010000005">
    <property type="protein sequence ID" value="MCP2001204.1"/>
    <property type="molecule type" value="Genomic_DNA"/>
</dbReference>
<evidence type="ECO:0000313" key="2">
    <source>
        <dbReference type="Proteomes" id="UP001205486"/>
    </source>
</evidence>
<reference evidence="1" key="1">
    <citation type="submission" date="2022-03" db="EMBL/GenBank/DDBJ databases">
        <title>Interactions between chemoautotrophic and heterotrophic bacteria.</title>
        <authorList>
            <person name="Santoro A."/>
        </authorList>
    </citation>
    <scope>NUCLEOTIDE SEQUENCE</scope>
    <source>
        <strain evidence="1">Nb-106</strain>
    </source>
</reference>
<comment type="caution">
    <text evidence="1">The sequence shown here is derived from an EMBL/GenBank/DDBJ whole genome shotgun (WGS) entry which is preliminary data.</text>
</comment>
<protein>
    <submittedName>
        <fullName evidence="1">Uncharacterized protein</fullName>
    </submittedName>
</protein>
<keyword evidence="2" id="KW-1185">Reference proteome</keyword>
<gene>
    <name evidence="1" type="ORF">J2S34_003690</name>
</gene>
<accession>A0ACC6AP48</accession>
<name>A0ACC6AP48_NITWI</name>
<proteinExistence type="predicted"/>
<organism evidence="1 2">
    <name type="scientific">Nitrobacter winogradskyi</name>
    <name type="common">Nitrobacter agilis</name>
    <dbReference type="NCBI Taxonomy" id="913"/>
    <lineage>
        <taxon>Bacteria</taxon>
        <taxon>Pseudomonadati</taxon>
        <taxon>Pseudomonadota</taxon>
        <taxon>Alphaproteobacteria</taxon>
        <taxon>Hyphomicrobiales</taxon>
        <taxon>Nitrobacteraceae</taxon>
        <taxon>Nitrobacter</taxon>
    </lineage>
</organism>